<feature type="transmembrane region" description="Helical" evidence="1">
    <location>
        <begin position="12"/>
        <end position="35"/>
    </location>
</feature>
<reference evidence="2 3" key="1">
    <citation type="submission" date="2018-08" db="EMBL/GenBank/DDBJ databases">
        <title>Genomic Encyclopedia of Archaeal and Bacterial Type Strains, Phase II (KMG-II): from individual species to whole genera.</title>
        <authorList>
            <person name="Goeker M."/>
        </authorList>
    </citation>
    <scope>NUCLEOTIDE SEQUENCE [LARGE SCALE GENOMIC DNA]</scope>
    <source>
        <strain evidence="2 3">DSM 45791</strain>
    </source>
</reference>
<comment type="caution">
    <text evidence="2">The sequence shown here is derived from an EMBL/GenBank/DDBJ whole genome shotgun (WGS) entry which is preliminary data.</text>
</comment>
<keyword evidence="1" id="KW-1133">Transmembrane helix</keyword>
<evidence type="ECO:0000313" key="2">
    <source>
        <dbReference type="EMBL" id="REH55353.1"/>
    </source>
</evidence>
<dbReference type="Proteomes" id="UP000256269">
    <property type="component" value="Unassembled WGS sequence"/>
</dbReference>
<name>A0A3E0I9E0_9PSEU</name>
<organism evidence="2 3">
    <name type="scientific">Kutzneria buriramensis</name>
    <dbReference type="NCBI Taxonomy" id="1045776"/>
    <lineage>
        <taxon>Bacteria</taxon>
        <taxon>Bacillati</taxon>
        <taxon>Actinomycetota</taxon>
        <taxon>Actinomycetes</taxon>
        <taxon>Pseudonocardiales</taxon>
        <taxon>Pseudonocardiaceae</taxon>
        <taxon>Kutzneria</taxon>
    </lineage>
</organism>
<evidence type="ECO:0000313" key="3">
    <source>
        <dbReference type="Proteomes" id="UP000256269"/>
    </source>
</evidence>
<protein>
    <submittedName>
        <fullName evidence="2">Uncharacterized protein</fullName>
    </submittedName>
</protein>
<gene>
    <name evidence="2" type="ORF">BCF44_101373</name>
</gene>
<keyword evidence="3" id="KW-1185">Reference proteome</keyword>
<feature type="transmembrane region" description="Helical" evidence="1">
    <location>
        <begin position="59"/>
        <end position="81"/>
    </location>
</feature>
<sequence>MGMSSPRLNQPWRAAVAGGLVVVAVLAVLAAIWSWQHGIIRYDVPAGDGTPELASTRFIGSWMAAAIGLGTVAALLLVGAGRQLLLAVRTRDSNPLPPIQTAEAPSA</sequence>
<keyword evidence="1" id="KW-0472">Membrane</keyword>
<dbReference type="EMBL" id="QUNO01000001">
    <property type="protein sequence ID" value="REH55353.1"/>
    <property type="molecule type" value="Genomic_DNA"/>
</dbReference>
<evidence type="ECO:0000256" key="1">
    <source>
        <dbReference type="SAM" id="Phobius"/>
    </source>
</evidence>
<proteinExistence type="predicted"/>
<dbReference type="AlphaFoldDB" id="A0A3E0I9E0"/>
<keyword evidence="1" id="KW-0812">Transmembrane</keyword>
<accession>A0A3E0I9E0</accession>